<protein>
    <submittedName>
        <fullName evidence="1">Uncharacterized protein</fullName>
    </submittedName>
</protein>
<dbReference type="RefSeq" id="WP_058614428.1">
    <property type="nucleotide sequence ID" value="NZ_LDRV01000071.1"/>
</dbReference>
<proteinExistence type="predicted"/>
<dbReference type="Pfam" id="PF13558">
    <property type="entry name" value="SbcC_Walker_B"/>
    <property type="match status" value="1"/>
</dbReference>
<organism evidence="1 2">
    <name type="scientific">Microbacterium testaceum</name>
    <name type="common">Aureobacterium testaceum</name>
    <name type="synonym">Brevibacterium testaceum</name>
    <dbReference type="NCBI Taxonomy" id="2033"/>
    <lineage>
        <taxon>Bacteria</taxon>
        <taxon>Bacillati</taxon>
        <taxon>Actinomycetota</taxon>
        <taxon>Actinomycetes</taxon>
        <taxon>Micrococcales</taxon>
        <taxon>Microbacteriaceae</taxon>
        <taxon>Microbacterium</taxon>
    </lineage>
</organism>
<sequence>VGAALRYQLGDAGAERPRYAPVFLDEALIKADAHFTKRAIGAWRGLGFQLVIGAPNDKYSAIEPHVDVEYDILKDTRGRSWAKAKVGVADSV</sequence>
<evidence type="ECO:0000313" key="1">
    <source>
        <dbReference type="EMBL" id="KTS10799.1"/>
    </source>
</evidence>
<feature type="non-terminal residue" evidence="1">
    <location>
        <position position="1"/>
    </location>
</feature>
<name>A0A147F665_MICTE</name>
<dbReference type="AlphaFoldDB" id="A0A147F665"/>
<evidence type="ECO:0000313" key="2">
    <source>
        <dbReference type="Proteomes" id="UP000072189"/>
    </source>
</evidence>
<dbReference type="PATRIC" id="fig|2033.7.peg.3063"/>
<comment type="caution">
    <text evidence="1">The sequence shown here is derived from an EMBL/GenBank/DDBJ whole genome shotgun (WGS) entry which is preliminary data.</text>
</comment>
<gene>
    <name evidence="1" type="ORF">RSA3_11390</name>
</gene>
<reference evidence="1 2" key="1">
    <citation type="journal article" date="2016" name="Front. Microbiol.">
        <title>Genomic Resource of Rice Seed Associated Bacteria.</title>
        <authorList>
            <person name="Midha S."/>
            <person name="Bansal K."/>
            <person name="Sharma S."/>
            <person name="Kumar N."/>
            <person name="Patil P.P."/>
            <person name="Chaudhry V."/>
            <person name="Patil P.B."/>
        </authorList>
    </citation>
    <scope>NUCLEOTIDE SEQUENCE [LARGE SCALE GENOMIC DNA]</scope>
    <source>
        <strain evidence="1 2">RSA3</strain>
    </source>
</reference>
<dbReference type="Proteomes" id="UP000072189">
    <property type="component" value="Unassembled WGS sequence"/>
</dbReference>
<dbReference type="EMBL" id="LDRV01000071">
    <property type="protein sequence ID" value="KTS10799.1"/>
    <property type="molecule type" value="Genomic_DNA"/>
</dbReference>
<accession>A0A147F665</accession>